<sequence>MGGSGSGARWSKKATVEGHYALDTADLKRWNRLVPGTTNRVGSYQWGRPGGGKPASSVTYALTVGATAGTLRLLYRIASANADLDYPVPLVTTRCHLGGVRWWFGCPLTKGGVACGRRARKLYLCGRYFGCRRCHELTYTSTQQSDARVYALARAGPSGMSLIEGASVQQLGLALKALTLIKKRLNRRTR</sequence>
<dbReference type="RefSeq" id="WP_010036488.1">
    <property type="nucleotide sequence ID" value="NZ_CP025958.1"/>
</dbReference>
<accession>A0A2Z3H648</accession>
<name>A0A2Z3H648_9BACT</name>
<organism evidence="1 2">
    <name type="scientific">Gemmata obscuriglobus</name>
    <dbReference type="NCBI Taxonomy" id="114"/>
    <lineage>
        <taxon>Bacteria</taxon>
        <taxon>Pseudomonadati</taxon>
        <taxon>Planctomycetota</taxon>
        <taxon>Planctomycetia</taxon>
        <taxon>Gemmatales</taxon>
        <taxon>Gemmataceae</taxon>
        <taxon>Gemmata</taxon>
    </lineage>
</organism>
<reference evidence="1 2" key="1">
    <citation type="submission" date="2018-01" db="EMBL/GenBank/DDBJ databases">
        <title>G. obscuriglobus.</title>
        <authorList>
            <person name="Franke J."/>
            <person name="Blomberg W."/>
            <person name="Selmecki A."/>
        </authorList>
    </citation>
    <scope>NUCLEOTIDE SEQUENCE [LARGE SCALE GENOMIC DNA]</scope>
    <source>
        <strain evidence="1 2">DSM 5831</strain>
    </source>
</reference>
<protein>
    <submittedName>
        <fullName evidence="1">Uncharacterized protein</fullName>
    </submittedName>
</protein>
<dbReference type="AlphaFoldDB" id="A0A2Z3H648"/>
<dbReference type="Proteomes" id="UP000245802">
    <property type="component" value="Chromosome"/>
</dbReference>
<dbReference type="OrthoDB" id="286863at2"/>
<dbReference type="KEGG" id="gog:C1280_20380"/>
<keyword evidence="2" id="KW-1185">Reference proteome</keyword>
<proteinExistence type="predicted"/>
<evidence type="ECO:0000313" key="1">
    <source>
        <dbReference type="EMBL" id="AWM39107.1"/>
    </source>
</evidence>
<evidence type="ECO:0000313" key="2">
    <source>
        <dbReference type="Proteomes" id="UP000245802"/>
    </source>
</evidence>
<dbReference type="EMBL" id="CP025958">
    <property type="protein sequence ID" value="AWM39107.1"/>
    <property type="molecule type" value="Genomic_DNA"/>
</dbReference>
<gene>
    <name evidence="1" type="ORF">C1280_20380</name>
</gene>